<dbReference type="SUPFAM" id="SSF46992">
    <property type="entry name" value="Ribosomal protein S20"/>
    <property type="match status" value="1"/>
</dbReference>
<dbReference type="OrthoDB" id="9807974at2"/>
<dbReference type="Gene3D" id="1.20.58.110">
    <property type="entry name" value="Ribosomal protein S20"/>
    <property type="match status" value="1"/>
</dbReference>
<protein>
    <recommendedName>
        <fullName evidence="7 8">Small ribosomal subunit protein bS20</fullName>
    </recommendedName>
</protein>
<evidence type="ECO:0000256" key="7">
    <source>
        <dbReference type="ARBA" id="ARBA00035136"/>
    </source>
</evidence>
<evidence type="ECO:0000313" key="9">
    <source>
        <dbReference type="EMBL" id="AGA31877.1"/>
    </source>
</evidence>
<evidence type="ECO:0000313" key="10">
    <source>
        <dbReference type="Proteomes" id="UP000010809"/>
    </source>
</evidence>
<dbReference type="KEGG" id="tni:TVNIR_0164"/>
<dbReference type="HOGENOM" id="CLU_160655_4_0_6"/>
<dbReference type="NCBIfam" id="TIGR00029">
    <property type="entry name" value="S20"/>
    <property type="match status" value="1"/>
</dbReference>
<comment type="function">
    <text evidence="1 8">Binds directly to 16S ribosomal RNA.</text>
</comment>
<comment type="similarity">
    <text evidence="2 8">Belongs to the bacterial ribosomal protein bS20 family.</text>
</comment>
<evidence type="ECO:0000256" key="1">
    <source>
        <dbReference type="ARBA" id="ARBA00003134"/>
    </source>
</evidence>
<dbReference type="GO" id="GO:0015935">
    <property type="term" value="C:small ribosomal subunit"/>
    <property type="evidence" value="ECO:0007669"/>
    <property type="project" value="TreeGrafter"/>
</dbReference>
<dbReference type="PANTHER" id="PTHR33398">
    <property type="entry name" value="30S RIBOSOMAL PROTEIN S20"/>
    <property type="match status" value="1"/>
</dbReference>
<keyword evidence="5 8" id="KW-0689">Ribosomal protein</keyword>
<dbReference type="InterPro" id="IPR036510">
    <property type="entry name" value="Ribosomal_bS20_sf"/>
</dbReference>
<dbReference type="InterPro" id="IPR002583">
    <property type="entry name" value="Ribosomal_bS20"/>
</dbReference>
<dbReference type="PANTHER" id="PTHR33398:SF1">
    <property type="entry name" value="SMALL RIBOSOMAL SUBUNIT PROTEIN BS20C"/>
    <property type="match status" value="1"/>
</dbReference>
<evidence type="ECO:0000256" key="6">
    <source>
        <dbReference type="ARBA" id="ARBA00023274"/>
    </source>
</evidence>
<name>L0DSB7_THIND</name>
<keyword evidence="6 8" id="KW-0687">Ribonucleoprotein</keyword>
<dbReference type="HAMAP" id="MF_00500">
    <property type="entry name" value="Ribosomal_bS20"/>
    <property type="match status" value="1"/>
</dbReference>
<evidence type="ECO:0000256" key="2">
    <source>
        <dbReference type="ARBA" id="ARBA00007634"/>
    </source>
</evidence>
<evidence type="ECO:0000256" key="5">
    <source>
        <dbReference type="ARBA" id="ARBA00022980"/>
    </source>
</evidence>
<dbReference type="RefSeq" id="WP_015257034.1">
    <property type="nucleotide sequence ID" value="NC_019902.2"/>
</dbReference>
<dbReference type="GO" id="GO:0005829">
    <property type="term" value="C:cytosol"/>
    <property type="evidence" value="ECO:0007669"/>
    <property type="project" value="TreeGrafter"/>
</dbReference>
<keyword evidence="4 8" id="KW-0694">RNA-binding</keyword>
<dbReference type="GO" id="GO:0070181">
    <property type="term" value="F:small ribosomal subunit rRNA binding"/>
    <property type="evidence" value="ECO:0007669"/>
    <property type="project" value="TreeGrafter"/>
</dbReference>
<dbReference type="EMBL" id="CP003989">
    <property type="protein sequence ID" value="AGA31877.1"/>
    <property type="molecule type" value="Genomic_DNA"/>
</dbReference>
<dbReference type="PATRIC" id="fig|1255043.3.peg.164"/>
<dbReference type="STRING" id="1255043.TVNIR_0164"/>
<reference evidence="9" key="1">
    <citation type="submission" date="2015-12" db="EMBL/GenBank/DDBJ databases">
        <authorList>
            <person name="Tikhonova T.V."/>
            <person name="Pavlov A.R."/>
            <person name="Beletsky A.V."/>
            <person name="Mardanov A.V."/>
            <person name="Sorokin D.Y."/>
            <person name="Ravin N.V."/>
            <person name="Popov V.O."/>
        </authorList>
    </citation>
    <scope>NUCLEOTIDE SEQUENCE</scope>
    <source>
        <strain evidence="9">DSM 14787</strain>
    </source>
</reference>
<organism evidence="9 10">
    <name type="scientific">Thioalkalivibrio nitratireducens (strain DSM 14787 / UNIQEM 213 / ALEN2)</name>
    <dbReference type="NCBI Taxonomy" id="1255043"/>
    <lineage>
        <taxon>Bacteria</taxon>
        <taxon>Pseudomonadati</taxon>
        <taxon>Pseudomonadota</taxon>
        <taxon>Gammaproteobacteria</taxon>
        <taxon>Chromatiales</taxon>
        <taxon>Ectothiorhodospiraceae</taxon>
        <taxon>Thioalkalivibrio</taxon>
    </lineage>
</organism>
<dbReference type="GO" id="GO:0003735">
    <property type="term" value="F:structural constituent of ribosome"/>
    <property type="evidence" value="ECO:0007669"/>
    <property type="project" value="InterPro"/>
</dbReference>
<evidence type="ECO:0000256" key="8">
    <source>
        <dbReference type="HAMAP-Rule" id="MF_00500"/>
    </source>
</evidence>
<proteinExistence type="inferred from homology"/>
<evidence type="ECO:0000256" key="3">
    <source>
        <dbReference type="ARBA" id="ARBA00022730"/>
    </source>
</evidence>
<evidence type="ECO:0000256" key="4">
    <source>
        <dbReference type="ARBA" id="ARBA00022884"/>
    </source>
</evidence>
<keyword evidence="10" id="KW-1185">Reference proteome</keyword>
<dbReference type="GO" id="GO:0006412">
    <property type="term" value="P:translation"/>
    <property type="evidence" value="ECO:0007669"/>
    <property type="project" value="UniProtKB-UniRule"/>
</dbReference>
<gene>
    <name evidence="9" type="primary">rpsT [H]</name>
    <name evidence="8" type="synonym">rpsT</name>
    <name evidence="9" type="ordered locus">TVNIR_0164</name>
</gene>
<accession>L0DSB7</accession>
<sequence length="89" mass="9907">MANIASARKRARQAVKNRAHNMALRSRFRTSVKSVLKVIRSGDPESATSAYRQAVPVIDSTVSKGLIHRNKAARHKSRLNARIREMGQA</sequence>
<keyword evidence="3 8" id="KW-0699">rRNA-binding</keyword>
<dbReference type="Pfam" id="PF01649">
    <property type="entry name" value="Ribosomal_S20p"/>
    <property type="match status" value="1"/>
</dbReference>
<dbReference type="FunFam" id="1.20.58.110:FF:000001">
    <property type="entry name" value="30S ribosomal protein S20"/>
    <property type="match status" value="1"/>
</dbReference>
<dbReference type="eggNOG" id="COG0268">
    <property type="taxonomic scope" value="Bacteria"/>
</dbReference>
<dbReference type="AlphaFoldDB" id="L0DSB7"/>
<dbReference type="Proteomes" id="UP000010809">
    <property type="component" value="Chromosome"/>
</dbReference>